<dbReference type="InterPro" id="IPR014004">
    <property type="entry name" value="Transpt-assoc_nodulatn_dom_bac"/>
</dbReference>
<evidence type="ECO:0000313" key="2">
    <source>
        <dbReference type="EMBL" id="RDU99357.1"/>
    </source>
</evidence>
<dbReference type="OrthoDB" id="870892at2"/>
<organism evidence="2 3">
    <name type="scientific">Trinickia dinghuensis</name>
    <dbReference type="NCBI Taxonomy" id="2291023"/>
    <lineage>
        <taxon>Bacteria</taxon>
        <taxon>Pseudomonadati</taxon>
        <taxon>Pseudomonadota</taxon>
        <taxon>Betaproteobacteria</taxon>
        <taxon>Burkholderiales</taxon>
        <taxon>Burkholderiaceae</taxon>
        <taxon>Trinickia</taxon>
    </lineage>
</organism>
<sequence>MEWRAAMKSDAQLKQEVEDELKWAEGVPSEAIKVRVDRGCVTLTGEVDWGSQRYTAELVASRTLGVIGVMNQIAVKRDADPTLIAEQITAALKHHALDDARKLQIEVKDGVVTLRGQVSSLEEKRAVHGVACASFGVRQVVDLTTVS</sequence>
<evidence type="ECO:0000313" key="3">
    <source>
        <dbReference type="Proteomes" id="UP000256838"/>
    </source>
</evidence>
<dbReference type="SMART" id="SM00749">
    <property type="entry name" value="BON"/>
    <property type="match status" value="2"/>
</dbReference>
<name>A0A3D8K1M3_9BURK</name>
<gene>
    <name evidence="2" type="ORF">DWV00_09645</name>
</gene>
<keyword evidence="3" id="KW-1185">Reference proteome</keyword>
<proteinExistence type="predicted"/>
<evidence type="ECO:0000259" key="1">
    <source>
        <dbReference type="PROSITE" id="PS50914"/>
    </source>
</evidence>
<dbReference type="PROSITE" id="PS50914">
    <property type="entry name" value="BON"/>
    <property type="match status" value="2"/>
</dbReference>
<reference evidence="2 3" key="1">
    <citation type="submission" date="2018-08" db="EMBL/GenBank/DDBJ databases">
        <title>Paraburkholderia sp. DHOM06 isolated from forest soil.</title>
        <authorList>
            <person name="Gao Z.-H."/>
            <person name="Qiu L.-H."/>
        </authorList>
    </citation>
    <scope>NUCLEOTIDE SEQUENCE [LARGE SCALE GENOMIC DNA]</scope>
    <source>
        <strain evidence="2 3">DHOM06</strain>
    </source>
</reference>
<dbReference type="EMBL" id="QRGA01000005">
    <property type="protein sequence ID" value="RDU99357.1"/>
    <property type="molecule type" value="Genomic_DNA"/>
</dbReference>
<accession>A0A3D8K1M3</accession>
<feature type="domain" description="BON" evidence="1">
    <location>
        <begin position="80"/>
        <end position="147"/>
    </location>
</feature>
<comment type="caution">
    <text evidence="2">The sequence shown here is derived from an EMBL/GenBank/DDBJ whole genome shotgun (WGS) entry which is preliminary data.</text>
</comment>
<dbReference type="InterPro" id="IPR051686">
    <property type="entry name" value="Lipoprotein_DolP"/>
</dbReference>
<dbReference type="Pfam" id="PF04972">
    <property type="entry name" value="BON"/>
    <property type="match status" value="2"/>
</dbReference>
<dbReference type="Proteomes" id="UP000256838">
    <property type="component" value="Unassembled WGS sequence"/>
</dbReference>
<dbReference type="AlphaFoldDB" id="A0A3D8K1M3"/>
<protein>
    <submittedName>
        <fullName evidence="2">BON domain-containing protein</fullName>
    </submittedName>
</protein>
<dbReference type="PANTHER" id="PTHR34606">
    <property type="entry name" value="BON DOMAIN-CONTAINING PROTEIN"/>
    <property type="match status" value="1"/>
</dbReference>
<feature type="domain" description="BON" evidence="1">
    <location>
        <begin position="9"/>
        <end position="77"/>
    </location>
</feature>
<dbReference type="Gene3D" id="3.30.1340.30">
    <property type="match status" value="2"/>
</dbReference>
<dbReference type="InterPro" id="IPR007055">
    <property type="entry name" value="BON_dom"/>
</dbReference>
<dbReference type="PANTHER" id="PTHR34606:SF15">
    <property type="entry name" value="BON DOMAIN-CONTAINING PROTEIN"/>
    <property type="match status" value="1"/>
</dbReference>